<evidence type="ECO:0000313" key="4">
    <source>
        <dbReference type="EMBL" id="VFU13181.1"/>
    </source>
</evidence>
<dbReference type="GO" id="GO:0008270">
    <property type="term" value="F:zinc ion binding"/>
    <property type="evidence" value="ECO:0007669"/>
    <property type="project" value="TreeGrafter"/>
</dbReference>
<evidence type="ECO:0000256" key="3">
    <source>
        <dbReference type="ARBA" id="ARBA00022833"/>
    </source>
</evidence>
<dbReference type="NCBIfam" id="TIGR00100">
    <property type="entry name" value="hypA"/>
    <property type="match status" value="1"/>
</dbReference>
<dbReference type="EMBL" id="CAADRM010000070">
    <property type="protein sequence ID" value="VFU13181.1"/>
    <property type="molecule type" value="Genomic_DNA"/>
</dbReference>
<dbReference type="InterPro" id="IPR000688">
    <property type="entry name" value="HypA/HybF"/>
</dbReference>
<keyword evidence="3" id="KW-0862">Zinc</keyword>
<dbReference type="HAMAP" id="MF_00213">
    <property type="entry name" value="HypA_HybF"/>
    <property type="match status" value="1"/>
</dbReference>
<evidence type="ECO:0000256" key="2">
    <source>
        <dbReference type="ARBA" id="ARBA00022723"/>
    </source>
</evidence>
<name>A0A485LX49_9ZZZZ</name>
<dbReference type="Gene3D" id="3.30.2320.80">
    <property type="match status" value="1"/>
</dbReference>
<dbReference type="PANTHER" id="PTHR34535:SF3">
    <property type="entry name" value="HYDROGENASE MATURATION FACTOR HYPA"/>
    <property type="match status" value="1"/>
</dbReference>
<proteinExistence type="inferred from homology"/>
<gene>
    <name evidence="4" type="primary">hypA</name>
    <name evidence="4" type="ORF">SCFA_1610002</name>
</gene>
<dbReference type="GO" id="GO:0051604">
    <property type="term" value="P:protein maturation"/>
    <property type="evidence" value="ECO:0007669"/>
    <property type="project" value="InterPro"/>
</dbReference>
<accession>A0A485LX49</accession>
<keyword evidence="1" id="KW-0533">Nickel</keyword>
<dbReference type="GO" id="GO:0016151">
    <property type="term" value="F:nickel cation binding"/>
    <property type="evidence" value="ECO:0007669"/>
    <property type="project" value="InterPro"/>
</dbReference>
<protein>
    <submittedName>
        <fullName evidence="4">Hydrogenase maturation factor HypA</fullName>
    </submittedName>
</protein>
<sequence>MHELPVTQSILDIVLKHARMNQVRRVHSIRLAIGEMSDLQDEWIQKYFDYISKDTLAQGARLVIERIPVVFRCNACGRESRVETGQMKDFACPGCDGREFALVSGREYYIRDMEAE</sequence>
<dbReference type="AlphaFoldDB" id="A0A485LX49"/>
<organism evidence="4">
    <name type="scientific">anaerobic digester metagenome</name>
    <dbReference type="NCBI Taxonomy" id="1263854"/>
    <lineage>
        <taxon>unclassified sequences</taxon>
        <taxon>metagenomes</taxon>
        <taxon>ecological metagenomes</taxon>
    </lineage>
</organism>
<keyword evidence="2" id="KW-0479">Metal-binding</keyword>
<dbReference type="Pfam" id="PF01155">
    <property type="entry name" value="HypA"/>
    <property type="match status" value="1"/>
</dbReference>
<dbReference type="PANTHER" id="PTHR34535">
    <property type="entry name" value="HYDROGENASE MATURATION FACTOR HYPA"/>
    <property type="match status" value="1"/>
</dbReference>
<evidence type="ECO:0000256" key="1">
    <source>
        <dbReference type="ARBA" id="ARBA00022596"/>
    </source>
</evidence>
<dbReference type="PIRSF" id="PIRSF004761">
    <property type="entry name" value="Hydrgn_mat_HypA"/>
    <property type="match status" value="1"/>
</dbReference>
<reference evidence="4" key="1">
    <citation type="submission" date="2019-03" db="EMBL/GenBank/DDBJ databases">
        <authorList>
            <person name="Hao L."/>
        </authorList>
    </citation>
    <scope>NUCLEOTIDE SEQUENCE</scope>
</reference>